<accession>A0A2G8KR28</accession>
<proteinExistence type="inferred from homology"/>
<evidence type="ECO:0000256" key="5">
    <source>
        <dbReference type="ARBA" id="ARBA00022801"/>
    </source>
</evidence>
<protein>
    <recommendedName>
        <fullName evidence="9">AMP deaminase</fullName>
        <ecNumber evidence="9">3.5.4.6</ecNumber>
    </recommendedName>
</protein>
<comment type="function">
    <text evidence="8">AMP deaminase plays a critical role in energy metabolism. Catalyzes the deamination of AMP to IMP and plays an important role in the purine nucleotide cycle.</text>
</comment>
<dbReference type="GO" id="GO:0032264">
    <property type="term" value="P:IMP salvage"/>
    <property type="evidence" value="ECO:0007669"/>
    <property type="project" value="InterPro"/>
</dbReference>
<dbReference type="InterPro" id="IPR032466">
    <property type="entry name" value="Metal_Hydrolase"/>
</dbReference>
<evidence type="ECO:0000256" key="1">
    <source>
        <dbReference type="ARBA" id="ARBA00001947"/>
    </source>
</evidence>
<evidence type="ECO:0000256" key="7">
    <source>
        <dbReference type="ARBA" id="ARBA00023080"/>
    </source>
</evidence>
<dbReference type="STRING" id="307972.A0A2G8KR28"/>
<dbReference type="EC" id="3.5.4.6" evidence="9"/>
<dbReference type="OrthoDB" id="1723809at2759"/>
<comment type="catalytic activity">
    <reaction evidence="9">
        <text>AMP + H2O + H(+) = IMP + NH4(+)</text>
        <dbReference type="Rhea" id="RHEA:14777"/>
        <dbReference type="ChEBI" id="CHEBI:15377"/>
        <dbReference type="ChEBI" id="CHEBI:15378"/>
        <dbReference type="ChEBI" id="CHEBI:28938"/>
        <dbReference type="ChEBI" id="CHEBI:58053"/>
        <dbReference type="ChEBI" id="CHEBI:456215"/>
        <dbReference type="EC" id="3.5.4.6"/>
    </reaction>
</comment>
<evidence type="ECO:0000313" key="11">
    <source>
        <dbReference type="Proteomes" id="UP000230750"/>
    </source>
</evidence>
<dbReference type="CDD" id="cd01319">
    <property type="entry name" value="AMPD"/>
    <property type="match status" value="1"/>
</dbReference>
<dbReference type="FunFam" id="3.20.20.140:FF:000035">
    <property type="entry name" value="Probable amp deaminase"/>
    <property type="match status" value="1"/>
</dbReference>
<keyword evidence="5 9" id="KW-0378">Hydrolase</keyword>
<keyword evidence="7" id="KW-0546">Nucleotide metabolism</keyword>
<sequence length="652" mass="75714">MSELDFQRVSISGEGISGIPQQCLQDVSSSLVQALLLREKYCKLAMHSFPSTTAKYLCQVDDQSPEPTDPIMLKTTEEASSHPIHAPSNRENPFECEWQEPVDCIFKMEGGLIKVYDSEENVDKGQWMDLPYLDRETFLADHKLIHSTVTNEFIKSFTSRRLTCLQSRFTLHKMLNEVQELESQKSVPHRDFYNVRKVDTHVHIACGMSQKHLLRFIKRKLKTEKDVQVYYDKAKKKALTLSEVFESLNLTPYDLNVDTLDVHADSQTFHRFDQFNIKFNPVGESKLREIFIKTNNFIEGRYFAEIIKEVASDLEESKYQNAEYRISIYGRRRDEWDRLAKWGLRNKVYSDNVRWLIQVPRIYQIHHANKFISNFGEMLENLFLPLFEVTMDPKSHPELHQFLKYVSGFDSVDDESKPEGQAFTKDTPEPTAWTSSENPPYSYYLFYMYANIVILNNLRRKRGMHTFLFRPHSGEAGAVHHLVTAFLLAENISHGILLKRSPVLQYLFYLAQIGIAISPLANNCLFLSYPRNPFPDFFARGLKLSLSTDGPLQFHFTKEPLMEEYSIAAQVWKLTRCDMCELARNSVIMSGYEEEVKEHWLGLNWRKDGPAGNDILRTNVPDIRVAFRYETLCQELQIITNAIKISDDALKT</sequence>
<dbReference type="GO" id="GO:0046033">
    <property type="term" value="P:AMP metabolic process"/>
    <property type="evidence" value="ECO:0007669"/>
    <property type="project" value="TreeGrafter"/>
</dbReference>
<dbReference type="Proteomes" id="UP000230750">
    <property type="component" value="Unassembled WGS sequence"/>
</dbReference>
<evidence type="ECO:0000256" key="3">
    <source>
        <dbReference type="ARBA" id="ARBA00006676"/>
    </source>
</evidence>
<comment type="similarity">
    <text evidence="3 9">Belongs to the metallo-dependent hydrolases superfamily. Adenosine and AMP deaminases family.</text>
</comment>
<dbReference type="NCBIfam" id="TIGR01429">
    <property type="entry name" value="AMP_deaminase"/>
    <property type="match status" value="1"/>
</dbReference>
<comment type="pathway">
    <text evidence="2">Purine metabolism; IMP biosynthesis via salvage pathway; IMP from AMP: step 1/1.</text>
</comment>
<keyword evidence="11" id="KW-1185">Reference proteome</keyword>
<gene>
    <name evidence="10" type="ORF">BSL78_12714</name>
</gene>
<evidence type="ECO:0000256" key="8">
    <source>
        <dbReference type="ARBA" id="ARBA00054146"/>
    </source>
</evidence>
<evidence type="ECO:0000256" key="6">
    <source>
        <dbReference type="ARBA" id="ARBA00022833"/>
    </source>
</evidence>
<keyword evidence="4 9" id="KW-0479">Metal-binding</keyword>
<reference evidence="10 11" key="1">
    <citation type="journal article" date="2017" name="PLoS Biol.">
        <title>The sea cucumber genome provides insights into morphological evolution and visceral regeneration.</title>
        <authorList>
            <person name="Zhang X."/>
            <person name="Sun L."/>
            <person name="Yuan J."/>
            <person name="Sun Y."/>
            <person name="Gao Y."/>
            <person name="Zhang L."/>
            <person name="Li S."/>
            <person name="Dai H."/>
            <person name="Hamel J.F."/>
            <person name="Liu C."/>
            <person name="Yu Y."/>
            <person name="Liu S."/>
            <person name="Lin W."/>
            <person name="Guo K."/>
            <person name="Jin S."/>
            <person name="Xu P."/>
            <person name="Storey K.B."/>
            <person name="Huan P."/>
            <person name="Zhang T."/>
            <person name="Zhou Y."/>
            <person name="Zhang J."/>
            <person name="Lin C."/>
            <person name="Li X."/>
            <person name="Xing L."/>
            <person name="Huo D."/>
            <person name="Sun M."/>
            <person name="Wang L."/>
            <person name="Mercier A."/>
            <person name="Li F."/>
            <person name="Yang H."/>
            <person name="Xiang J."/>
        </authorList>
    </citation>
    <scope>NUCLEOTIDE SEQUENCE [LARGE SCALE GENOMIC DNA]</scope>
    <source>
        <strain evidence="10">Shaxun</strain>
        <tissue evidence="10">Muscle</tissue>
    </source>
</reference>
<keyword evidence="6" id="KW-0862">Zinc</keyword>
<comment type="caution">
    <text evidence="10">The sequence shown here is derived from an EMBL/GenBank/DDBJ whole genome shotgun (WGS) entry which is preliminary data.</text>
</comment>
<evidence type="ECO:0000256" key="2">
    <source>
        <dbReference type="ARBA" id="ARBA00004955"/>
    </source>
</evidence>
<dbReference type="FunFam" id="4.10.800.20:FF:000001">
    <property type="entry name" value="AMP deaminase"/>
    <property type="match status" value="1"/>
</dbReference>
<evidence type="ECO:0000256" key="4">
    <source>
        <dbReference type="ARBA" id="ARBA00022723"/>
    </source>
</evidence>
<dbReference type="SUPFAM" id="SSF51556">
    <property type="entry name" value="Metallo-dependent hydrolases"/>
    <property type="match status" value="1"/>
</dbReference>
<dbReference type="Gene3D" id="3.20.20.140">
    <property type="entry name" value="Metal-dependent hydrolases"/>
    <property type="match status" value="1"/>
</dbReference>
<dbReference type="EMBL" id="MRZV01000420">
    <property type="protein sequence ID" value="PIK50390.1"/>
    <property type="molecule type" value="Genomic_DNA"/>
</dbReference>
<dbReference type="PIRSF" id="PIRSF001251">
    <property type="entry name" value="AMP_deaminase_met"/>
    <property type="match status" value="1"/>
</dbReference>
<dbReference type="PANTHER" id="PTHR11359">
    <property type="entry name" value="AMP DEAMINASE"/>
    <property type="match status" value="1"/>
</dbReference>
<dbReference type="Gene3D" id="4.10.800.20">
    <property type="match status" value="1"/>
</dbReference>
<name>A0A2G8KR28_STIJA</name>
<dbReference type="PANTHER" id="PTHR11359:SF0">
    <property type="entry name" value="AMP DEAMINASE"/>
    <property type="match status" value="1"/>
</dbReference>
<dbReference type="GO" id="GO:0046872">
    <property type="term" value="F:metal ion binding"/>
    <property type="evidence" value="ECO:0007669"/>
    <property type="project" value="UniProtKB-KW"/>
</dbReference>
<dbReference type="Pfam" id="PF19326">
    <property type="entry name" value="AMP_deaminase"/>
    <property type="match status" value="1"/>
</dbReference>
<dbReference type="AlphaFoldDB" id="A0A2G8KR28"/>
<comment type="cofactor">
    <cofactor evidence="1 9">
        <name>Zn(2+)</name>
        <dbReference type="ChEBI" id="CHEBI:29105"/>
    </cofactor>
</comment>
<evidence type="ECO:0000313" key="10">
    <source>
        <dbReference type="EMBL" id="PIK50390.1"/>
    </source>
</evidence>
<evidence type="ECO:0000256" key="9">
    <source>
        <dbReference type="PIRNR" id="PIRNR001251"/>
    </source>
</evidence>
<dbReference type="GO" id="GO:0005829">
    <property type="term" value="C:cytosol"/>
    <property type="evidence" value="ECO:0007669"/>
    <property type="project" value="TreeGrafter"/>
</dbReference>
<dbReference type="InterPro" id="IPR006329">
    <property type="entry name" value="AMPD"/>
</dbReference>
<organism evidence="10 11">
    <name type="scientific">Stichopus japonicus</name>
    <name type="common">Sea cucumber</name>
    <dbReference type="NCBI Taxonomy" id="307972"/>
    <lineage>
        <taxon>Eukaryota</taxon>
        <taxon>Metazoa</taxon>
        <taxon>Echinodermata</taxon>
        <taxon>Eleutherozoa</taxon>
        <taxon>Echinozoa</taxon>
        <taxon>Holothuroidea</taxon>
        <taxon>Aspidochirotacea</taxon>
        <taxon>Aspidochirotida</taxon>
        <taxon>Stichopodidae</taxon>
        <taxon>Apostichopus</taxon>
    </lineage>
</organism>
<dbReference type="GO" id="GO:0003876">
    <property type="term" value="F:AMP deaminase activity"/>
    <property type="evidence" value="ECO:0007669"/>
    <property type="project" value="UniProtKB-EC"/>
</dbReference>